<accession>A0A0F9C3Q6</accession>
<proteinExistence type="predicted"/>
<reference evidence="1" key="1">
    <citation type="journal article" date="2015" name="Nature">
        <title>Complex archaea that bridge the gap between prokaryotes and eukaryotes.</title>
        <authorList>
            <person name="Spang A."/>
            <person name="Saw J.H."/>
            <person name="Jorgensen S.L."/>
            <person name="Zaremba-Niedzwiedzka K."/>
            <person name="Martijn J."/>
            <person name="Lind A.E."/>
            <person name="van Eijk R."/>
            <person name="Schleper C."/>
            <person name="Guy L."/>
            <person name="Ettema T.J."/>
        </authorList>
    </citation>
    <scope>NUCLEOTIDE SEQUENCE</scope>
</reference>
<evidence type="ECO:0000313" key="1">
    <source>
        <dbReference type="EMBL" id="KKL28835.1"/>
    </source>
</evidence>
<dbReference type="EMBL" id="LAZR01034954">
    <property type="protein sequence ID" value="KKL28835.1"/>
    <property type="molecule type" value="Genomic_DNA"/>
</dbReference>
<name>A0A0F9C3Q6_9ZZZZ</name>
<dbReference type="AlphaFoldDB" id="A0A0F9C3Q6"/>
<comment type="caution">
    <text evidence="1">The sequence shown here is derived from an EMBL/GenBank/DDBJ whole genome shotgun (WGS) entry which is preliminary data.</text>
</comment>
<sequence length="125" mass="14839">MIVLHKPRDKSLKIKQIIEAKYASQKKGWLWAVEQDVKITIRNGHDENITMEFFNWVKDHEKTLDHLYRALQDDAQAAADFLENNWGRAPDGGQLNFYWIGELDYTELAVYQAYEKFYQLRSLIM</sequence>
<gene>
    <name evidence="1" type="ORF">LCGC14_2371160</name>
</gene>
<organism evidence="1">
    <name type="scientific">marine sediment metagenome</name>
    <dbReference type="NCBI Taxonomy" id="412755"/>
    <lineage>
        <taxon>unclassified sequences</taxon>
        <taxon>metagenomes</taxon>
        <taxon>ecological metagenomes</taxon>
    </lineage>
</organism>
<protein>
    <submittedName>
        <fullName evidence="1">Uncharacterized protein</fullName>
    </submittedName>
</protein>